<keyword evidence="3" id="KW-0812">Transmembrane</keyword>
<keyword evidence="3" id="KW-1133">Transmembrane helix</keyword>
<proteinExistence type="inferred from homology"/>
<dbReference type="EMBL" id="CP009527">
    <property type="protein sequence ID" value="AKB53017.1"/>
    <property type="molecule type" value="Genomic_DNA"/>
</dbReference>
<accession>A0A0E3QRN3</accession>
<dbReference type="PANTHER" id="PTHR23416">
    <property type="entry name" value="SIALIC ACID SYNTHASE-RELATED"/>
    <property type="match status" value="1"/>
</dbReference>
<geneLocation type="plasmid" evidence="5"/>
<dbReference type="SUPFAM" id="SSF51161">
    <property type="entry name" value="Trimeric LpxA-like enzymes"/>
    <property type="match status" value="1"/>
</dbReference>
<dbReference type="PROSITE" id="PS00101">
    <property type="entry name" value="HEXAPEP_TRANSFERASES"/>
    <property type="match status" value="1"/>
</dbReference>
<dbReference type="InterPro" id="IPR018357">
    <property type="entry name" value="Hexapep_transf_CS"/>
</dbReference>
<gene>
    <name evidence="4" type="ORF">MSBRM_0019</name>
</gene>
<protein>
    <submittedName>
        <fullName evidence="4">Maltose O-acetyltransferase</fullName>
        <ecNumber evidence="4">2.3.1.79</ecNumber>
    </submittedName>
</protein>
<dbReference type="Pfam" id="PF00132">
    <property type="entry name" value="Hexapep"/>
    <property type="match status" value="1"/>
</dbReference>
<keyword evidence="4" id="KW-0614">Plasmid</keyword>
<keyword evidence="5" id="KW-1185">Reference proteome</keyword>
<dbReference type="InterPro" id="IPR051159">
    <property type="entry name" value="Hexapeptide_acetyltransf"/>
</dbReference>
<sequence length="249" mass="27549">MVKLKYITSCLLKMTYGSSLLNAGRHMSISINGIITHIVTYYSYLLKICKYITIAVDGIITPLILLMTRLMFIDTSLRPVWRIRGLILFPFIKCASVPYIGKNVYFIELLTRKYIFGKNVHISNFCKLIGPIEIGDNVSMSNNVEIRHHTVIGNNVGIGPNTLFITDTHELGNEKKRVGKHVTKKIIIGDGCWIGANVIILGGVTIGAGSVIAAGSVVATNIKPNSFVVGDRAKEIRTLRSMNSLRRSQ</sequence>
<keyword evidence="3" id="KW-0472">Membrane</keyword>
<keyword evidence="4" id="KW-0012">Acyltransferase</keyword>
<dbReference type="CDD" id="cd04647">
    <property type="entry name" value="LbH_MAT_like"/>
    <property type="match status" value="1"/>
</dbReference>
<dbReference type="KEGG" id="mby:MSBRM_0019"/>
<dbReference type="PATRIC" id="fig|1434108.4.peg.4461"/>
<evidence type="ECO:0000313" key="4">
    <source>
        <dbReference type="EMBL" id="AKB53017.1"/>
    </source>
</evidence>
<dbReference type="InterPro" id="IPR001451">
    <property type="entry name" value="Hexapep"/>
</dbReference>
<feature type="transmembrane region" description="Helical" evidence="3">
    <location>
        <begin position="51"/>
        <end position="72"/>
    </location>
</feature>
<dbReference type="PANTHER" id="PTHR23416:SF23">
    <property type="entry name" value="ACETYLTRANSFERASE C18B11.09C-RELATED"/>
    <property type="match status" value="1"/>
</dbReference>
<evidence type="ECO:0000256" key="3">
    <source>
        <dbReference type="SAM" id="Phobius"/>
    </source>
</evidence>
<dbReference type="HOGENOM" id="CLU_1187780_0_0_2"/>
<dbReference type="GO" id="GO:0008925">
    <property type="term" value="F:maltose O-acetyltransferase activity"/>
    <property type="evidence" value="ECO:0007669"/>
    <property type="project" value="UniProtKB-EC"/>
</dbReference>
<dbReference type="Gene3D" id="2.160.10.10">
    <property type="entry name" value="Hexapeptide repeat proteins"/>
    <property type="match status" value="1"/>
</dbReference>
<reference evidence="4 5" key="1">
    <citation type="submission" date="2014-07" db="EMBL/GenBank/DDBJ databases">
        <title>Methanogenic archaea and the global carbon cycle.</title>
        <authorList>
            <person name="Henriksen J.R."/>
            <person name="Luke J."/>
            <person name="Reinhart S."/>
            <person name="Benedict M.N."/>
            <person name="Youngblut N.D."/>
            <person name="Metcalf M.E."/>
            <person name="Whitaker R.J."/>
            <person name="Metcalf W.W."/>
        </authorList>
    </citation>
    <scope>NUCLEOTIDE SEQUENCE [LARGE SCALE GENOMIC DNA]</scope>
    <source>
        <strain evidence="4 5">MS</strain>
        <plasmid evidence="5">Plasmid</plasmid>
    </source>
</reference>
<evidence type="ECO:0000256" key="2">
    <source>
        <dbReference type="ARBA" id="ARBA00022679"/>
    </source>
</evidence>
<dbReference type="InterPro" id="IPR011004">
    <property type="entry name" value="Trimer_LpxA-like_sf"/>
</dbReference>
<organism evidence="4 5">
    <name type="scientific">Methanosarcina barkeri MS</name>
    <dbReference type="NCBI Taxonomy" id="1434108"/>
    <lineage>
        <taxon>Archaea</taxon>
        <taxon>Methanobacteriati</taxon>
        <taxon>Methanobacteriota</taxon>
        <taxon>Stenosarchaea group</taxon>
        <taxon>Methanomicrobia</taxon>
        <taxon>Methanosarcinales</taxon>
        <taxon>Methanosarcinaceae</taxon>
        <taxon>Methanosarcina</taxon>
    </lineage>
</organism>
<comment type="similarity">
    <text evidence="1">Belongs to the transferase hexapeptide repeat family.</text>
</comment>
<keyword evidence="2 4" id="KW-0808">Transferase</keyword>
<dbReference type="EC" id="2.3.1.79" evidence="4"/>
<name>A0A0E3QRN3_METBA</name>
<dbReference type="Proteomes" id="UP000033033">
    <property type="component" value="Plasmid unnamed"/>
</dbReference>
<evidence type="ECO:0000313" key="5">
    <source>
        <dbReference type="Proteomes" id="UP000033033"/>
    </source>
</evidence>
<evidence type="ECO:0000256" key="1">
    <source>
        <dbReference type="ARBA" id="ARBA00007274"/>
    </source>
</evidence>
<dbReference type="AlphaFoldDB" id="A0A0E3QRN3"/>